<keyword evidence="3" id="KW-1185">Reference proteome</keyword>
<evidence type="ECO:0000313" key="2">
    <source>
        <dbReference type="EMBL" id="KAH8093246.1"/>
    </source>
</evidence>
<comment type="caution">
    <text evidence="2">The sequence shown here is derived from an EMBL/GenBank/DDBJ whole genome shotgun (WGS) entry which is preliminary data.</text>
</comment>
<dbReference type="PROSITE" id="PS50896">
    <property type="entry name" value="LISH"/>
    <property type="match status" value="1"/>
</dbReference>
<dbReference type="EMBL" id="JAEVFJ010000029">
    <property type="protein sequence ID" value="KAH8093246.1"/>
    <property type="molecule type" value="Genomic_DNA"/>
</dbReference>
<reference evidence="2" key="1">
    <citation type="journal article" date="2021" name="New Phytol.">
        <title>Evolutionary innovations through gain and loss of genes in the ectomycorrhizal Boletales.</title>
        <authorList>
            <person name="Wu G."/>
            <person name="Miyauchi S."/>
            <person name="Morin E."/>
            <person name="Kuo A."/>
            <person name="Drula E."/>
            <person name="Varga T."/>
            <person name="Kohler A."/>
            <person name="Feng B."/>
            <person name="Cao Y."/>
            <person name="Lipzen A."/>
            <person name="Daum C."/>
            <person name="Hundley H."/>
            <person name="Pangilinan J."/>
            <person name="Johnson J."/>
            <person name="Barry K."/>
            <person name="LaButti K."/>
            <person name="Ng V."/>
            <person name="Ahrendt S."/>
            <person name="Min B."/>
            <person name="Choi I.G."/>
            <person name="Park H."/>
            <person name="Plett J.M."/>
            <person name="Magnuson J."/>
            <person name="Spatafora J.W."/>
            <person name="Nagy L.G."/>
            <person name="Henrissat B."/>
            <person name="Grigoriev I.V."/>
            <person name="Yang Z.L."/>
            <person name="Xu J."/>
            <person name="Martin F.M."/>
        </authorList>
    </citation>
    <scope>NUCLEOTIDE SEQUENCE</scope>
    <source>
        <strain evidence="2">KKN 215</strain>
    </source>
</reference>
<organism evidence="2 3">
    <name type="scientific">Cristinia sonorae</name>
    <dbReference type="NCBI Taxonomy" id="1940300"/>
    <lineage>
        <taxon>Eukaryota</taxon>
        <taxon>Fungi</taxon>
        <taxon>Dikarya</taxon>
        <taxon>Basidiomycota</taxon>
        <taxon>Agaricomycotina</taxon>
        <taxon>Agaricomycetes</taxon>
        <taxon>Agaricomycetidae</taxon>
        <taxon>Agaricales</taxon>
        <taxon>Pleurotineae</taxon>
        <taxon>Stephanosporaceae</taxon>
        <taxon>Cristinia</taxon>
    </lineage>
</organism>
<dbReference type="InterPro" id="IPR006594">
    <property type="entry name" value="LisH"/>
</dbReference>
<dbReference type="AlphaFoldDB" id="A0A8K0UIF0"/>
<feature type="compositionally biased region" description="Low complexity" evidence="1">
    <location>
        <begin position="205"/>
        <end position="220"/>
    </location>
</feature>
<evidence type="ECO:0000313" key="3">
    <source>
        <dbReference type="Proteomes" id="UP000813824"/>
    </source>
</evidence>
<feature type="compositionally biased region" description="Low complexity" evidence="1">
    <location>
        <begin position="630"/>
        <end position="652"/>
    </location>
</feature>
<feature type="compositionally biased region" description="Low complexity" evidence="1">
    <location>
        <begin position="453"/>
        <end position="470"/>
    </location>
</feature>
<accession>A0A8K0UIF0</accession>
<dbReference type="GO" id="GO:0003714">
    <property type="term" value="F:transcription corepressor activity"/>
    <property type="evidence" value="ECO:0007669"/>
    <property type="project" value="InterPro"/>
</dbReference>
<feature type="compositionally biased region" description="Low complexity" evidence="1">
    <location>
        <begin position="144"/>
        <end position="158"/>
    </location>
</feature>
<feature type="region of interest" description="Disordered" evidence="1">
    <location>
        <begin position="576"/>
        <end position="719"/>
    </location>
</feature>
<feature type="compositionally biased region" description="Low complexity" evidence="1">
    <location>
        <begin position="382"/>
        <end position="392"/>
    </location>
</feature>
<feature type="region of interest" description="Disordered" evidence="1">
    <location>
        <begin position="1"/>
        <end position="25"/>
    </location>
</feature>
<feature type="compositionally biased region" description="Polar residues" evidence="1">
    <location>
        <begin position="195"/>
        <end position="204"/>
    </location>
</feature>
<feature type="compositionally biased region" description="Low complexity" evidence="1">
    <location>
        <begin position="104"/>
        <end position="120"/>
    </location>
</feature>
<gene>
    <name evidence="2" type="ORF">BXZ70DRAFT_1010474</name>
</gene>
<evidence type="ECO:0008006" key="4">
    <source>
        <dbReference type="Google" id="ProtNLM"/>
    </source>
</evidence>
<name>A0A8K0UIF0_9AGAR</name>
<sequence length="779" mass="81835">MASGPQNTTPNAGPGHDPTPPATPVSWDGDRMFNIYIYDYCLKRGYQKTARELLAEADIPAESQPPINAKQGLLFEWWSVFWVLFTAKSSGTGSDDALLYVSHQHQQQQNAQRPPQARLPQHPPNRFPPNGVHRPPGMLQNGMPNGIPNPAGQPPNGAGPAGPPPLQPGVRPGQAGPQPPQPQQPQQRAPNGAQFQSPTMAHSPQQSGSGQGSMSSQTTGGVPGMVGTQPPLTQMNRGNMLPPGSMGGPPPMMGQPSAPGQTPQPGFPPLGSNPGSPATQGNMMAPSPSMSARQPPGVGQQQLHMDLNRELSMINSATLSSLRSELGLNDKDYQALTVEDRRRIVDLARAKGRLPPLKGPPGTMQNVAGPSGSHMQPPTPQQRPMQMGNQQPQGPPSQVPPRPKRSSTSPGEEHEQAQRNESSPPAMKKQRTSPGGTDGQGQPPQQPGPSGQPPQQQQQQQQQQPQQPQQQQPPPMTPMLQFGQQPGGPHNMANGMMGRQMMQFQPGNMPGGMPNMGNPGGMGGNPPMGMPGVPQMGGPPMGNMSPGMMHTGAPGMNAQMTAQMYRQTMQHLHKIPGQPMSNMHMGGNAGSPPSGDQQFHQDGSHSRPGTGIPGMPGHFQHGPGGPMGPGNPNMGNRPQSQGGQHPKPMGGMMPPPSPGMKHTPGPDKPGDNANSSPRNVGMGQPPNPGMPPNASTPQPHGGTAPPTPIQTNSITAPSPPPMMNSLGGNHGATDLFGSDFVVSGGLEDFEFRTDGMDFERDFGEWFGQPDGGLEGKGGL</sequence>
<dbReference type="SMART" id="SM00667">
    <property type="entry name" value="LisH"/>
    <property type="match status" value="1"/>
</dbReference>
<dbReference type="InterPro" id="IPR044716">
    <property type="entry name" value="LEUNIG-like"/>
</dbReference>
<dbReference type="PANTHER" id="PTHR44376:SF8">
    <property type="entry name" value="TRANSCRIPTIONAL COREPRESSOR LEUNIG-LIKE"/>
    <property type="match status" value="1"/>
</dbReference>
<dbReference type="OrthoDB" id="5600002at2759"/>
<feature type="compositionally biased region" description="Low complexity" evidence="1">
    <location>
        <begin position="353"/>
        <end position="362"/>
    </location>
</feature>
<feature type="region of interest" description="Disordered" evidence="1">
    <location>
        <begin position="103"/>
        <end position="309"/>
    </location>
</feature>
<feature type="compositionally biased region" description="Polar residues" evidence="1">
    <location>
        <begin position="1"/>
        <end position="11"/>
    </location>
</feature>
<feature type="compositionally biased region" description="Low complexity" evidence="1">
    <location>
        <begin position="506"/>
        <end position="517"/>
    </location>
</feature>
<dbReference type="Pfam" id="PF08513">
    <property type="entry name" value="LisH"/>
    <property type="match status" value="1"/>
</dbReference>
<proteinExistence type="predicted"/>
<feature type="compositionally biased region" description="Polar residues" evidence="1">
    <location>
        <begin position="273"/>
        <end position="292"/>
    </location>
</feature>
<feature type="compositionally biased region" description="Low complexity" evidence="1">
    <location>
        <begin position="184"/>
        <end position="194"/>
    </location>
</feature>
<feature type="region of interest" description="Disordered" evidence="1">
    <location>
        <begin position="349"/>
        <end position="526"/>
    </location>
</feature>
<dbReference type="Proteomes" id="UP000813824">
    <property type="component" value="Unassembled WGS sequence"/>
</dbReference>
<evidence type="ECO:0000256" key="1">
    <source>
        <dbReference type="SAM" id="MobiDB-lite"/>
    </source>
</evidence>
<protein>
    <recommendedName>
        <fullName evidence="4">LisH domain-containing protein</fullName>
    </recommendedName>
</protein>
<dbReference type="PANTHER" id="PTHR44376">
    <property type="entry name" value="TRANSCRIPTIONAL REGULATOR OF FILAMENTOUS GROWTH FLO8"/>
    <property type="match status" value="1"/>
</dbReference>